<evidence type="ECO:0000313" key="4">
    <source>
        <dbReference type="Proteomes" id="UP000236291"/>
    </source>
</evidence>
<feature type="transmembrane region" description="Helical" evidence="2">
    <location>
        <begin position="194"/>
        <end position="214"/>
    </location>
</feature>
<reference evidence="3 4" key="1">
    <citation type="journal article" date="2014" name="Am. J. Bot.">
        <title>Genome assembly and annotation for red clover (Trifolium pratense; Fabaceae).</title>
        <authorList>
            <person name="Istvanek J."/>
            <person name="Jaros M."/>
            <person name="Krenek A."/>
            <person name="Repkova J."/>
        </authorList>
    </citation>
    <scope>NUCLEOTIDE SEQUENCE [LARGE SCALE GENOMIC DNA]</scope>
    <source>
        <strain evidence="4">cv. Tatra</strain>
        <tissue evidence="3">Young leaves</tissue>
    </source>
</reference>
<feature type="transmembrane region" description="Helical" evidence="2">
    <location>
        <begin position="220"/>
        <end position="238"/>
    </location>
</feature>
<accession>A0A2K3NGC0</accession>
<sequence>MHTTEQQPSANTSQCGNRRIDNRSRSHDNQGCGGRRGNRSRPQTRAPGAPPSWSYPPCKFVFTCMHLTQNICWLSSAFCVMFKGLYNISPSLDLTYHMRFSKFVFTCLHLTQNTCRLSSAFCVMFKVHYILDYIYHHPLLHSSSPTLTLIEAGVPTLDDPHLANVCFSVTILSLGLPKGNRLSRVLVLKPNIEVLLMLSLGRVGYTIFFWSFIFQFLKPLWCIVTMLMPFISLIADIFTKGLPRILFDDFRTSLSVCEPPASTAGCDKIEYSRH</sequence>
<feature type="region of interest" description="Disordered" evidence="1">
    <location>
        <begin position="1"/>
        <end position="51"/>
    </location>
</feature>
<organism evidence="3 4">
    <name type="scientific">Trifolium pratense</name>
    <name type="common">Red clover</name>
    <dbReference type="NCBI Taxonomy" id="57577"/>
    <lineage>
        <taxon>Eukaryota</taxon>
        <taxon>Viridiplantae</taxon>
        <taxon>Streptophyta</taxon>
        <taxon>Embryophyta</taxon>
        <taxon>Tracheophyta</taxon>
        <taxon>Spermatophyta</taxon>
        <taxon>Magnoliopsida</taxon>
        <taxon>eudicotyledons</taxon>
        <taxon>Gunneridae</taxon>
        <taxon>Pentapetalae</taxon>
        <taxon>rosids</taxon>
        <taxon>fabids</taxon>
        <taxon>Fabales</taxon>
        <taxon>Fabaceae</taxon>
        <taxon>Papilionoideae</taxon>
        <taxon>50 kb inversion clade</taxon>
        <taxon>NPAAA clade</taxon>
        <taxon>Hologalegina</taxon>
        <taxon>IRL clade</taxon>
        <taxon>Trifolieae</taxon>
        <taxon>Trifolium</taxon>
    </lineage>
</organism>
<dbReference type="Proteomes" id="UP000236291">
    <property type="component" value="Unassembled WGS sequence"/>
</dbReference>
<comment type="caution">
    <text evidence="3">The sequence shown here is derived from an EMBL/GenBank/DDBJ whole genome shotgun (WGS) entry which is preliminary data.</text>
</comment>
<dbReference type="AlphaFoldDB" id="A0A2K3NGC0"/>
<reference evidence="3 4" key="2">
    <citation type="journal article" date="2017" name="Front. Plant Sci.">
        <title>Gene Classification and Mining of Molecular Markers Useful in Red Clover (Trifolium pratense) Breeding.</title>
        <authorList>
            <person name="Istvanek J."/>
            <person name="Dluhosova J."/>
            <person name="Dluhos P."/>
            <person name="Patkova L."/>
            <person name="Nedelnik J."/>
            <person name="Repkova J."/>
        </authorList>
    </citation>
    <scope>NUCLEOTIDE SEQUENCE [LARGE SCALE GENOMIC DNA]</scope>
    <source>
        <strain evidence="4">cv. Tatra</strain>
        <tissue evidence="3">Young leaves</tissue>
    </source>
</reference>
<keyword evidence="2" id="KW-0812">Transmembrane</keyword>
<name>A0A2K3NGC0_TRIPR</name>
<protein>
    <submittedName>
        <fullName evidence="3">Uncharacterized protein</fullName>
    </submittedName>
</protein>
<evidence type="ECO:0000256" key="1">
    <source>
        <dbReference type="SAM" id="MobiDB-lite"/>
    </source>
</evidence>
<evidence type="ECO:0000256" key="2">
    <source>
        <dbReference type="SAM" id="Phobius"/>
    </source>
</evidence>
<dbReference type="EMBL" id="ASHM01020903">
    <property type="protein sequence ID" value="PNY02085.1"/>
    <property type="molecule type" value="Genomic_DNA"/>
</dbReference>
<evidence type="ECO:0000313" key="3">
    <source>
        <dbReference type="EMBL" id="PNY02085.1"/>
    </source>
</evidence>
<keyword evidence="2" id="KW-0472">Membrane</keyword>
<feature type="compositionally biased region" description="Polar residues" evidence="1">
    <location>
        <begin position="1"/>
        <end position="16"/>
    </location>
</feature>
<proteinExistence type="predicted"/>
<gene>
    <name evidence="3" type="ORF">L195_g025389</name>
</gene>
<feature type="compositionally biased region" description="Basic and acidic residues" evidence="1">
    <location>
        <begin position="18"/>
        <end position="28"/>
    </location>
</feature>
<keyword evidence="2" id="KW-1133">Transmembrane helix</keyword>